<protein>
    <submittedName>
        <fullName evidence="1">Uncharacterized protein</fullName>
    </submittedName>
</protein>
<reference evidence="1 2" key="1">
    <citation type="submission" date="2024-01" db="EMBL/GenBank/DDBJ databases">
        <authorList>
            <person name="Waweru B."/>
        </authorList>
    </citation>
    <scope>NUCLEOTIDE SEQUENCE [LARGE SCALE GENOMIC DNA]</scope>
</reference>
<evidence type="ECO:0000313" key="1">
    <source>
        <dbReference type="EMBL" id="CAK7336554.1"/>
    </source>
</evidence>
<organism evidence="1 2">
    <name type="scientific">Dovyalis caffra</name>
    <dbReference type="NCBI Taxonomy" id="77055"/>
    <lineage>
        <taxon>Eukaryota</taxon>
        <taxon>Viridiplantae</taxon>
        <taxon>Streptophyta</taxon>
        <taxon>Embryophyta</taxon>
        <taxon>Tracheophyta</taxon>
        <taxon>Spermatophyta</taxon>
        <taxon>Magnoliopsida</taxon>
        <taxon>eudicotyledons</taxon>
        <taxon>Gunneridae</taxon>
        <taxon>Pentapetalae</taxon>
        <taxon>rosids</taxon>
        <taxon>fabids</taxon>
        <taxon>Malpighiales</taxon>
        <taxon>Salicaceae</taxon>
        <taxon>Flacourtieae</taxon>
        <taxon>Dovyalis</taxon>
    </lineage>
</organism>
<dbReference type="EMBL" id="CAWUPB010000994">
    <property type="protein sequence ID" value="CAK7336554.1"/>
    <property type="molecule type" value="Genomic_DNA"/>
</dbReference>
<dbReference type="AlphaFoldDB" id="A0AAV1RIK2"/>
<keyword evidence="2" id="KW-1185">Reference proteome</keyword>
<evidence type="ECO:0000313" key="2">
    <source>
        <dbReference type="Proteomes" id="UP001314170"/>
    </source>
</evidence>
<sequence length="198" mass="21133">MEQVQVFGLRPENLRNCLLEWLKSGTGAGEIVEKAFAELEKCSKPSPNLGAGLQKSGEVDEGAYVLVLLDSEAMVAGNNGGVGLVTPNRLLDSEIVVARKDFSVWLVTPKKGLHGEAVVAGNDTGVDNETVVARKGAGVLELVPPKRLLDSEAVVAGNNAGVGLVTPKRLLNGKTAVVGKDAEWSWFRQRDCSMVRLW</sequence>
<gene>
    <name evidence="1" type="ORF">DCAF_LOCUS11563</name>
</gene>
<proteinExistence type="predicted"/>
<dbReference type="Proteomes" id="UP001314170">
    <property type="component" value="Unassembled WGS sequence"/>
</dbReference>
<name>A0AAV1RIK2_9ROSI</name>
<comment type="caution">
    <text evidence="1">The sequence shown here is derived from an EMBL/GenBank/DDBJ whole genome shotgun (WGS) entry which is preliminary data.</text>
</comment>
<accession>A0AAV1RIK2</accession>